<gene>
    <name evidence="1" type="ORF">D3P09_01215</name>
</gene>
<dbReference type="OrthoDB" id="2654114at2"/>
<dbReference type="AlphaFoldDB" id="A0A3A6PHL5"/>
<sequence length="80" mass="9388">MKVEMSNYGEDFKINRKRDAVMHVRYTIHQSKLPNDELIQCYCEAVRYGCDPFFIRILADTIADRGLKVPMEEECGLDTR</sequence>
<dbReference type="InterPro" id="IPR015064">
    <property type="entry name" value="Sda"/>
</dbReference>
<evidence type="ECO:0000313" key="2">
    <source>
        <dbReference type="Proteomes" id="UP000267798"/>
    </source>
</evidence>
<protein>
    <submittedName>
        <fullName evidence="1">Sporulation histidine kinase inhibitor Sda</fullName>
    </submittedName>
</protein>
<evidence type="ECO:0000313" key="1">
    <source>
        <dbReference type="EMBL" id="RJX40667.1"/>
    </source>
</evidence>
<reference evidence="1 2" key="1">
    <citation type="submission" date="2018-09" db="EMBL/GenBank/DDBJ databases">
        <title>Paenibacillus aracenensis nov. sp. isolated from a cave in southern Spain.</title>
        <authorList>
            <person name="Jurado V."/>
            <person name="Gutierrez-Patricio S."/>
            <person name="Gonzalez-Pimentel J.L."/>
            <person name="Miller A.Z."/>
            <person name="Laiz L."/>
            <person name="Saiz-Jimenez C."/>
        </authorList>
    </citation>
    <scope>NUCLEOTIDE SEQUENCE [LARGE SCALE GENOMIC DNA]</scope>
    <source>
        <strain evidence="1 2">JCM 19203</strain>
    </source>
</reference>
<dbReference type="EMBL" id="QXQB01000001">
    <property type="protein sequence ID" value="RJX40667.1"/>
    <property type="molecule type" value="Genomic_DNA"/>
</dbReference>
<dbReference type="Pfam" id="PF08970">
    <property type="entry name" value="Sda"/>
    <property type="match status" value="1"/>
</dbReference>
<accession>A0A3A6PHL5</accession>
<proteinExistence type="predicted"/>
<dbReference type="InterPro" id="IPR036916">
    <property type="entry name" value="Sda_sf"/>
</dbReference>
<comment type="caution">
    <text evidence="1">The sequence shown here is derived from an EMBL/GenBank/DDBJ whole genome shotgun (WGS) entry which is preliminary data.</text>
</comment>
<dbReference type="Gene3D" id="1.10.287.1100">
    <property type="entry name" value="Sporulation inhibitor A"/>
    <property type="match status" value="1"/>
</dbReference>
<organism evidence="1 2">
    <name type="scientific">Paenibacillus pinisoli</name>
    <dbReference type="NCBI Taxonomy" id="1276110"/>
    <lineage>
        <taxon>Bacteria</taxon>
        <taxon>Bacillati</taxon>
        <taxon>Bacillota</taxon>
        <taxon>Bacilli</taxon>
        <taxon>Bacillales</taxon>
        <taxon>Paenibacillaceae</taxon>
        <taxon>Paenibacillus</taxon>
    </lineage>
</organism>
<keyword evidence="2" id="KW-1185">Reference proteome</keyword>
<name>A0A3A6PHL5_9BACL</name>
<dbReference type="Proteomes" id="UP000267798">
    <property type="component" value="Unassembled WGS sequence"/>
</dbReference>